<keyword evidence="2" id="KW-0472">Membrane</keyword>
<protein>
    <submittedName>
        <fullName evidence="4">Protein of uncharacterized function (DUF2933)</fullName>
    </submittedName>
</protein>
<dbReference type="STRING" id="1035.BN961_02631"/>
<evidence type="ECO:0000313" key="4">
    <source>
        <dbReference type="EMBL" id="SUU85139.1"/>
    </source>
</evidence>
<dbReference type="Pfam" id="PF11666">
    <property type="entry name" value="DUF2933"/>
    <property type="match status" value="1"/>
</dbReference>
<name>A0A090N7Y7_AFIFE</name>
<keyword evidence="5" id="KW-1185">Reference proteome</keyword>
<sequence>MSTLREFLGSKLGLGVCLVLAALGAYLLWSHTGHVLSALPYVILLACPLLHLFGHGHGHGSRHAHADHASQESGKRPTP</sequence>
<keyword evidence="2" id="KW-0812">Transmembrane</keyword>
<dbReference type="AlphaFoldDB" id="A0A090N7Y7"/>
<evidence type="ECO:0000256" key="1">
    <source>
        <dbReference type="SAM" id="MobiDB-lite"/>
    </source>
</evidence>
<feature type="transmembrane region" description="Helical" evidence="2">
    <location>
        <begin position="35"/>
        <end position="53"/>
    </location>
</feature>
<dbReference type="EMBL" id="CCAZ020000001">
    <property type="protein sequence ID" value="CEG09208.1"/>
    <property type="molecule type" value="Genomic_DNA"/>
</dbReference>
<gene>
    <name evidence="3" type="ORF">BN961_02631</name>
    <name evidence="4" type="ORF">NCTC12722_02348</name>
</gene>
<organism evidence="3 5">
    <name type="scientific">Afipia felis</name>
    <name type="common">Cat scratch disease bacillus</name>
    <dbReference type="NCBI Taxonomy" id="1035"/>
    <lineage>
        <taxon>Bacteria</taxon>
        <taxon>Pseudomonadati</taxon>
        <taxon>Pseudomonadota</taxon>
        <taxon>Alphaproteobacteria</taxon>
        <taxon>Hyphomicrobiales</taxon>
        <taxon>Nitrobacteraceae</taxon>
        <taxon>Afipia</taxon>
    </lineage>
</organism>
<dbReference type="InterPro" id="IPR021682">
    <property type="entry name" value="DUF2933"/>
</dbReference>
<accession>A0A090N7Y7</accession>
<proteinExistence type="predicted"/>
<dbReference type="Proteomes" id="UP000035762">
    <property type="component" value="Unassembled WGS sequence"/>
</dbReference>
<dbReference type="Proteomes" id="UP000254343">
    <property type="component" value="Unassembled WGS sequence"/>
</dbReference>
<evidence type="ECO:0000313" key="6">
    <source>
        <dbReference type="Proteomes" id="UP000254343"/>
    </source>
</evidence>
<reference evidence="4 6" key="2">
    <citation type="submission" date="2018-06" db="EMBL/GenBank/DDBJ databases">
        <authorList>
            <consortium name="Pathogen Informatics"/>
            <person name="Doyle S."/>
        </authorList>
    </citation>
    <scope>NUCLEOTIDE SEQUENCE [LARGE SCALE GENOMIC DNA]</scope>
    <source>
        <strain evidence="4 6">NCTC12722</strain>
    </source>
</reference>
<evidence type="ECO:0000313" key="3">
    <source>
        <dbReference type="EMBL" id="CEG09208.1"/>
    </source>
</evidence>
<feature type="compositionally biased region" description="Basic and acidic residues" evidence="1">
    <location>
        <begin position="64"/>
        <end position="79"/>
    </location>
</feature>
<reference evidence="3 5" key="1">
    <citation type="journal article" date="2014" name="Genome Announc.">
        <title>Genome Sequence of Afipia felis Strain 76713, Isolated in Hospital Water Using an Amoeba Co-Culture Procedure.</title>
        <authorList>
            <person name="Benamar S."/>
            <person name="La Scola B."/>
            <person name="Croce O."/>
        </authorList>
    </citation>
    <scope>NUCLEOTIDE SEQUENCE [LARGE SCALE GENOMIC DNA]</scope>
    <source>
        <strain evidence="3 5">76713</strain>
    </source>
</reference>
<dbReference type="EMBL" id="UIGB01000001">
    <property type="protein sequence ID" value="SUU85139.1"/>
    <property type="molecule type" value="Genomic_DNA"/>
</dbReference>
<dbReference type="RefSeq" id="WP_002715964.1">
    <property type="nucleotide sequence ID" value="NZ_CCAZ020000001.1"/>
</dbReference>
<evidence type="ECO:0000256" key="2">
    <source>
        <dbReference type="SAM" id="Phobius"/>
    </source>
</evidence>
<keyword evidence="2" id="KW-1133">Transmembrane helix</keyword>
<feature type="region of interest" description="Disordered" evidence="1">
    <location>
        <begin position="57"/>
        <end position="79"/>
    </location>
</feature>
<feature type="transmembrane region" description="Helical" evidence="2">
    <location>
        <begin position="12"/>
        <end position="29"/>
    </location>
</feature>
<evidence type="ECO:0000313" key="5">
    <source>
        <dbReference type="Proteomes" id="UP000035762"/>
    </source>
</evidence>